<dbReference type="SUPFAM" id="SSF54593">
    <property type="entry name" value="Glyoxalase/Bleomycin resistance protein/Dihydroxybiphenyl dioxygenase"/>
    <property type="match status" value="1"/>
</dbReference>
<dbReference type="InterPro" id="IPR029068">
    <property type="entry name" value="Glyas_Bleomycin-R_OHBP_Dase"/>
</dbReference>
<dbReference type="PANTHER" id="PTHR35908">
    <property type="entry name" value="HYPOTHETICAL FUSION PROTEIN"/>
    <property type="match status" value="1"/>
</dbReference>
<feature type="domain" description="VOC" evidence="1">
    <location>
        <begin position="16"/>
        <end position="135"/>
    </location>
</feature>
<dbReference type="RefSeq" id="WP_013021122.1">
    <property type="nucleotide sequence ID" value="NC_013947.1"/>
</dbReference>
<dbReference type="Pfam" id="PF18029">
    <property type="entry name" value="Glyoxalase_6"/>
    <property type="match status" value="1"/>
</dbReference>
<reference evidence="2 3" key="1">
    <citation type="journal article" date="2009" name="Stand. Genomic Sci.">
        <title>Complete genome sequence of Stackebrandtia nassauensis type strain (LLR-40K-21).</title>
        <authorList>
            <person name="Munk C."/>
            <person name="Lapidus A."/>
            <person name="Copeland A."/>
            <person name="Jando M."/>
            <person name="Mayilraj S."/>
            <person name="Glavina Del Rio T."/>
            <person name="Nolan M."/>
            <person name="Chen F."/>
            <person name="Lucas S."/>
            <person name="Tice H."/>
            <person name="Cheng J.F."/>
            <person name="Han C."/>
            <person name="Detter J.C."/>
            <person name="Bruce D."/>
            <person name="Goodwin L."/>
            <person name="Chain P."/>
            <person name="Pitluck S."/>
            <person name="Goker M."/>
            <person name="Ovchinikova G."/>
            <person name="Pati A."/>
            <person name="Ivanova N."/>
            <person name="Mavromatis K."/>
            <person name="Chen A."/>
            <person name="Palaniappan K."/>
            <person name="Land M."/>
            <person name="Hauser L."/>
            <person name="Chang Y.J."/>
            <person name="Jeffries C.D."/>
            <person name="Bristow J."/>
            <person name="Eisen J.A."/>
            <person name="Markowitz V."/>
            <person name="Hugenholtz P."/>
            <person name="Kyrpides N.C."/>
            <person name="Klenk H.P."/>
        </authorList>
    </citation>
    <scope>NUCLEOTIDE SEQUENCE [LARGE SCALE GENOMIC DNA]</scope>
    <source>
        <strain evidence="3">DSM 44728 / CIP 108903 / NRRL B-16338 / NBRC 102104 / LLR-40K-21</strain>
    </source>
</reference>
<dbReference type="CDD" id="cd06587">
    <property type="entry name" value="VOC"/>
    <property type="match status" value="1"/>
</dbReference>
<keyword evidence="3" id="KW-1185">Reference proteome</keyword>
<dbReference type="PANTHER" id="PTHR35908:SF1">
    <property type="entry name" value="CONSERVED PROTEIN"/>
    <property type="match status" value="1"/>
</dbReference>
<dbReference type="EMBL" id="CP001778">
    <property type="protein sequence ID" value="ADD45551.1"/>
    <property type="molecule type" value="Genomic_DNA"/>
</dbReference>
<sequence length="136" mass="15285">MRGRAKFDPDIPRKKRHDYWGIVIEAPDAHALARFYAELLGWEIASQSEDGAALLPFDGVGYLGIQQADDYVAPAWPTREGEQQMMMHLDFEVTDLNAAVAHARELGAVEADFQPQDNVRVMLDPAGHPFCLYQDE</sequence>
<organism evidence="2 3">
    <name type="scientific">Stackebrandtia nassauensis (strain DSM 44728 / CIP 108903 / NRRL B-16338 / NBRC 102104 / LLR-40K-21)</name>
    <dbReference type="NCBI Taxonomy" id="446470"/>
    <lineage>
        <taxon>Bacteria</taxon>
        <taxon>Bacillati</taxon>
        <taxon>Actinomycetota</taxon>
        <taxon>Actinomycetes</taxon>
        <taxon>Glycomycetales</taxon>
        <taxon>Glycomycetaceae</taxon>
        <taxon>Stackebrandtia</taxon>
    </lineage>
</organism>
<dbReference type="Gene3D" id="3.10.180.10">
    <property type="entry name" value="2,3-Dihydroxybiphenyl 1,2-Dioxygenase, domain 1"/>
    <property type="match status" value="1"/>
</dbReference>
<keyword evidence="2" id="KW-0223">Dioxygenase</keyword>
<dbReference type="InterPro" id="IPR041581">
    <property type="entry name" value="Glyoxalase_6"/>
</dbReference>
<dbReference type="HOGENOM" id="CLU_108054_2_1_11"/>
<dbReference type="InterPro" id="IPR037523">
    <property type="entry name" value="VOC_core"/>
</dbReference>
<dbReference type="PROSITE" id="PS51819">
    <property type="entry name" value="VOC"/>
    <property type="match status" value="1"/>
</dbReference>
<evidence type="ECO:0000313" key="3">
    <source>
        <dbReference type="Proteomes" id="UP000000844"/>
    </source>
</evidence>
<accession>D3Q022</accession>
<dbReference type="OrthoDB" id="4211373at2"/>
<dbReference type="Proteomes" id="UP000000844">
    <property type="component" value="Chromosome"/>
</dbReference>
<dbReference type="AlphaFoldDB" id="D3Q022"/>
<proteinExistence type="predicted"/>
<dbReference type="STRING" id="446470.Snas_5923"/>
<dbReference type="KEGG" id="sna:Snas_5923"/>
<gene>
    <name evidence="2" type="ordered locus">Snas_5923</name>
</gene>
<name>D3Q022_STANL</name>
<protein>
    <submittedName>
        <fullName evidence="2">Glyoxalase/bleomycin resistance protein/dioxygenase</fullName>
    </submittedName>
</protein>
<keyword evidence="2" id="KW-0560">Oxidoreductase</keyword>
<dbReference type="eggNOG" id="COG0346">
    <property type="taxonomic scope" value="Bacteria"/>
</dbReference>
<evidence type="ECO:0000313" key="2">
    <source>
        <dbReference type="EMBL" id="ADD45551.1"/>
    </source>
</evidence>
<dbReference type="GO" id="GO:0051213">
    <property type="term" value="F:dioxygenase activity"/>
    <property type="evidence" value="ECO:0007669"/>
    <property type="project" value="UniProtKB-KW"/>
</dbReference>
<evidence type="ECO:0000259" key="1">
    <source>
        <dbReference type="PROSITE" id="PS51819"/>
    </source>
</evidence>